<dbReference type="PROSITE" id="PS00676">
    <property type="entry name" value="SIGMA54_INTERACT_2"/>
    <property type="match status" value="1"/>
</dbReference>
<keyword evidence="5" id="KW-0238">DNA-binding</keyword>
<keyword evidence="2" id="KW-0067">ATP-binding</keyword>
<evidence type="ECO:0000313" key="11">
    <source>
        <dbReference type="EMBL" id="GLK81810.1"/>
    </source>
</evidence>
<dbReference type="InterPro" id="IPR058031">
    <property type="entry name" value="AAA_lid_NorR"/>
</dbReference>
<keyword evidence="4" id="KW-0805">Transcription regulation</keyword>
<dbReference type="GO" id="GO:0006355">
    <property type="term" value="P:regulation of DNA-templated transcription"/>
    <property type="evidence" value="ECO:0007669"/>
    <property type="project" value="InterPro"/>
</dbReference>
<evidence type="ECO:0000313" key="12">
    <source>
        <dbReference type="Proteomes" id="UP001143309"/>
    </source>
</evidence>
<name>A0A9W6JQA5_9HYPH</name>
<keyword evidence="7" id="KW-0804">Transcription</keyword>
<dbReference type="InterPro" id="IPR011006">
    <property type="entry name" value="CheY-like_superfamily"/>
</dbReference>
<dbReference type="SUPFAM" id="SSF46689">
    <property type="entry name" value="Homeodomain-like"/>
    <property type="match status" value="1"/>
</dbReference>
<evidence type="ECO:0000256" key="7">
    <source>
        <dbReference type="ARBA" id="ARBA00023163"/>
    </source>
</evidence>
<evidence type="ECO:0000259" key="9">
    <source>
        <dbReference type="PROSITE" id="PS50045"/>
    </source>
</evidence>
<feature type="domain" description="Sigma-54 factor interaction" evidence="9">
    <location>
        <begin position="129"/>
        <end position="358"/>
    </location>
</feature>
<dbReference type="FunFam" id="3.40.50.300:FF:000006">
    <property type="entry name" value="DNA-binding transcriptional regulator NtrC"/>
    <property type="match status" value="1"/>
</dbReference>
<dbReference type="PANTHER" id="PTHR32071">
    <property type="entry name" value="TRANSCRIPTIONAL REGULATORY PROTEIN"/>
    <property type="match status" value="1"/>
</dbReference>
<dbReference type="GO" id="GO:0043565">
    <property type="term" value="F:sequence-specific DNA binding"/>
    <property type="evidence" value="ECO:0007669"/>
    <property type="project" value="InterPro"/>
</dbReference>
<dbReference type="PROSITE" id="PS50045">
    <property type="entry name" value="SIGMA54_INTERACT_4"/>
    <property type="match status" value="1"/>
</dbReference>
<keyword evidence="3" id="KW-0902">Two-component regulatory system</keyword>
<evidence type="ECO:0000256" key="1">
    <source>
        <dbReference type="ARBA" id="ARBA00022741"/>
    </source>
</evidence>
<dbReference type="Pfam" id="PF25601">
    <property type="entry name" value="AAA_lid_14"/>
    <property type="match status" value="1"/>
</dbReference>
<dbReference type="CDD" id="cd00009">
    <property type="entry name" value="AAA"/>
    <property type="match status" value="1"/>
</dbReference>
<comment type="caution">
    <text evidence="11">The sequence shown here is derived from an EMBL/GenBank/DDBJ whole genome shotgun (WGS) entry which is preliminary data.</text>
</comment>
<dbReference type="SUPFAM" id="SSF52540">
    <property type="entry name" value="P-loop containing nucleoside triphosphate hydrolases"/>
    <property type="match status" value="1"/>
</dbReference>
<dbReference type="SMART" id="SM00448">
    <property type="entry name" value="REC"/>
    <property type="match status" value="1"/>
</dbReference>
<dbReference type="InterPro" id="IPR027417">
    <property type="entry name" value="P-loop_NTPase"/>
</dbReference>
<dbReference type="Pfam" id="PF02954">
    <property type="entry name" value="HTH_8"/>
    <property type="match status" value="1"/>
</dbReference>
<dbReference type="SUPFAM" id="SSF52172">
    <property type="entry name" value="CheY-like"/>
    <property type="match status" value="1"/>
</dbReference>
<dbReference type="EMBL" id="BSFL01000005">
    <property type="protein sequence ID" value="GLK81810.1"/>
    <property type="molecule type" value="Genomic_DNA"/>
</dbReference>
<dbReference type="Gene3D" id="1.10.10.60">
    <property type="entry name" value="Homeodomain-like"/>
    <property type="match status" value="1"/>
</dbReference>
<keyword evidence="12" id="KW-1185">Reference proteome</keyword>
<reference evidence="11" key="2">
    <citation type="submission" date="2023-01" db="EMBL/GenBank/DDBJ databases">
        <authorList>
            <person name="Sun Q."/>
            <person name="Evtushenko L."/>
        </authorList>
    </citation>
    <scope>NUCLEOTIDE SEQUENCE</scope>
    <source>
        <strain evidence="11">VKM B-2748</strain>
    </source>
</reference>
<evidence type="ECO:0000259" key="10">
    <source>
        <dbReference type="PROSITE" id="PS50110"/>
    </source>
</evidence>
<evidence type="ECO:0000256" key="3">
    <source>
        <dbReference type="ARBA" id="ARBA00023012"/>
    </source>
</evidence>
<feature type="modified residue" description="4-aspartylphosphate" evidence="8">
    <location>
        <position position="56"/>
    </location>
</feature>
<dbReference type="PRINTS" id="PR01590">
    <property type="entry name" value="HTHFIS"/>
</dbReference>
<keyword evidence="6" id="KW-0010">Activator</keyword>
<dbReference type="GO" id="GO:0000160">
    <property type="term" value="P:phosphorelay signal transduction system"/>
    <property type="evidence" value="ECO:0007669"/>
    <property type="project" value="UniProtKB-KW"/>
</dbReference>
<organism evidence="11 12">
    <name type="scientific">Methylopila turkensis</name>
    <dbReference type="NCBI Taxonomy" id="1437816"/>
    <lineage>
        <taxon>Bacteria</taxon>
        <taxon>Pseudomonadati</taxon>
        <taxon>Pseudomonadota</taxon>
        <taxon>Alphaproteobacteria</taxon>
        <taxon>Hyphomicrobiales</taxon>
        <taxon>Methylopilaceae</taxon>
        <taxon>Methylopila</taxon>
    </lineage>
</organism>
<dbReference type="AlphaFoldDB" id="A0A9W6JQA5"/>
<dbReference type="InterPro" id="IPR009057">
    <property type="entry name" value="Homeodomain-like_sf"/>
</dbReference>
<reference evidence="11" key="1">
    <citation type="journal article" date="2014" name="Int. J. Syst. Evol. Microbiol.">
        <title>Complete genome sequence of Corynebacterium casei LMG S-19264T (=DSM 44701T), isolated from a smear-ripened cheese.</title>
        <authorList>
            <consortium name="US DOE Joint Genome Institute (JGI-PGF)"/>
            <person name="Walter F."/>
            <person name="Albersmeier A."/>
            <person name="Kalinowski J."/>
            <person name="Ruckert C."/>
        </authorList>
    </citation>
    <scope>NUCLEOTIDE SEQUENCE</scope>
    <source>
        <strain evidence="11">VKM B-2748</strain>
    </source>
</reference>
<accession>A0A9W6JQA5</accession>
<dbReference type="InterPro" id="IPR002078">
    <property type="entry name" value="Sigma_54_int"/>
</dbReference>
<feature type="domain" description="Response regulatory" evidence="10">
    <location>
        <begin position="7"/>
        <end position="120"/>
    </location>
</feature>
<protein>
    <submittedName>
        <fullName evidence="11">Sigma-54-dependent Fis family transcriptional regulator</fullName>
    </submittedName>
</protein>
<dbReference type="InterPro" id="IPR003593">
    <property type="entry name" value="AAA+_ATPase"/>
</dbReference>
<keyword evidence="8" id="KW-0597">Phosphoprotein</keyword>
<dbReference type="PANTHER" id="PTHR32071:SF57">
    <property type="entry name" value="C4-DICARBOXYLATE TRANSPORT TRANSCRIPTIONAL REGULATORY PROTEIN DCTD"/>
    <property type="match status" value="1"/>
</dbReference>
<dbReference type="InterPro" id="IPR025944">
    <property type="entry name" value="Sigma_54_int_dom_CS"/>
</dbReference>
<evidence type="ECO:0000256" key="8">
    <source>
        <dbReference type="PROSITE-ProRule" id="PRU00169"/>
    </source>
</evidence>
<dbReference type="GO" id="GO:0005524">
    <property type="term" value="F:ATP binding"/>
    <property type="evidence" value="ECO:0007669"/>
    <property type="project" value="UniProtKB-KW"/>
</dbReference>
<dbReference type="PROSITE" id="PS50110">
    <property type="entry name" value="RESPONSE_REGULATORY"/>
    <property type="match status" value="1"/>
</dbReference>
<evidence type="ECO:0000256" key="5">
    <source>
        <dbReference type="ARBA" id="ARBA00023125"/>
    </source>
</evidence>
<evidence type="ECO:0000256" key="2">
    <source>
        <dbReference type="ARBA" id="ARBA00022840"/>
    </source>
</evidence>
<dbReference type="Gene3D" id="3.40.50.300">
    <property type="entry name" value="P-loop containing nucleotide triphosphate hydrolases"/>
    <property type="match status" value="1"/>
</dbReference>
<dbReference type="Proteomes" id="UP001143309">
    <property type="component" value="Unassembled WGS sequence"/>
</dbReference>
<dbReference type="InterPro" id="IPR001789">
    <property type="entry name" value="Sig_transdc_resp-reg_receiver"/>
</dbReference>
<keyword evidence="1" id="KW-0547">Nucleotide-binding</keyword>
<sequence length="437" mass="47857">MSLERRSIGIVEDDPIMGESLVQRLKLEGAKVTWWRDGASALAGLGQERRHAVICDIRLPDLNGEDVFKAASGSSAPPFLFITGHADIDQAVRLMRSGAGDYVTKPFEMEDFLDRLSGIVSEAPTADGSLGVSPAMREVESLLCRVAKVGSTVLIGGETGTGKDVAARFLHSAASLEPVSFMAVNCAAIPADLLESELFGHERGAFSGATRRHAGYVERAAGGTLFLDEIAEMRIDLQAKLLRLIEDRTYTRVGGEQSLRFEGRMVTATNADLGSRVKEGRFREDLFYRINVVSVRMPPLRERRDDIPWLLDRAFAEFAARSPDPPRGLSAMAEEAALAHDWPGNVRELRNRVERAATLALGPWIMPADLFPEHGQDAMAQHQMPSLEEARLALERRHITRALQASGGEIGAAARLLGLGRTTLWEKMRRLGLKPAD</sequence>
<gene>
    <name evidence="11" type="ORF">GCM10008174_35510</name>
</gene>
<dbReference type="RefSeq" id="WP_271202274.1">
    <property type="nucleotide sequence ID" value="NZ_BSFL01000005.1"/>
</dbReference>
<dbReference type="InterPro" id="IPR025943">
    <property type="entry name" value="Sigma_54_int_dom_ATP-bd_2"/>
</dbReference>
<dbReference type="Pfam" id="PF00072">
    <property type="entry name" value="Response_reg"/>
    <property type="match status" value="1"/>
</dbReference>
<evidence type="ECO:0000256" key="6">
    <source>
        <dbReference type="ARBA" id="ARBA00023159"/>
    </source>
</evidence>
<dbReference type="Gene3D" id="3.40.50.2300">
    <property type="match status" value="1"/>
</dbReference>
<evidence type="ECO:0000256" key="4">
    <source>
        <dbReference type="ARBA" id="ARBA00023015"/>
    </source>
</evidence>
<dbReference type="Pfam" id="PF00158">
    <property type="entry name" value="Sigma54_activat"/>
    <property type="match status" value="1"/>
</dbReference>
<dbReference type="InterPro" id="IPR002197">
    <property type="entry name" value="HTH_Fis"/>
</dbReference>
<dbReference type="PROSITE" id="PS00688">
    <property type="entry name" value="SIGMA54_INTERACT_3"/>
    <property type="match status" value="1"/>
</dbReference>
<dbReference type="SMART" id="SM00382">
    <property type="entry name" value="AAA"/>
    <property type="match status" value="1"/>
</dbReference>
<proteinExistence type="predicted"/>
<dbReference type="Gene3D" id="1.10.8.60">
    <property type="match status" value="1"/>
</dbReference>